<name>A0A1I0CFF1_9FIRM</name>
<gene>
    <name evidence="3" type="ORF">SAMN04488598_1372</name>
    <name evidence="4" type="ORF">SAMN04515652_1362</name>
</gene>
<dbReference type="Pfam" id="PF01903">
    <property type="entry name" value="CbiX"/>
    <property type="match status" value="1"/>
</dbReference>
<dbReference type="GO" id="GO:0016829">
    <property type="term" value="F:lyase activity"/>
    <property type="evidence" value="ECO:0007669"/>
    <property type="project" value="UniProtKB-KW"/>
</dbReference>
<dbReference type="InterPro" id="IPR050963">
    <property type="entry name" value="Sirohydro_Cobaltochel/CbiX"/>
</dbReference>
<reference evidence="5 6" key="1">
    <citation type="submission" date="2016-10" db="EMBL/GenBank/DDBJ databases">
        <authorList>
            <person name="Varghese N."/>
            <person name="Submissions S."/>
        </authorList>
    </citation>
    <scope>NUCLEOTIDE SEQUENCE [LARGE SCALE GENOMIC DNA]</scope>
    <source>
        <strain evidence="3 6">WG2</strain>
        <strain evidence="4 5">WG5</strain>
    </source>
</reference>
<protein>
    <submittedName>
        <fullName evidence="4">CbiX protein</fullName>
    </submittedName>
</protein>
<keyword evidence="1" id="KW-0479">Metal-binding</keyword>
<evidence type="ECO:0000313" key="4">
    <source>
        <dbReference type="EMBL" id="SET18324.1"/>
    </source>
</evidence>
<evidence type="ECO:0000313" key="6">
    <source>
        <dbReference type="Proteomes" id="UP000199519"/>
    </source>
</evidence>
<dbReference type="Proteomes" id="UP000199519">
    <property type="component" value="Unassembled WGS sequence"/>
</dbReference>
<keyword evidence="6" id="KW-1185">Reference proteome</keyword>
<dbReference type="EMBL" id="FNBJ01000037">
    <property type="protein sequence ID" value="SDF99906.1"/>
    <property type="molecule type" value="Genomic_DNA"/>
</dbReference>
<dbReference type="Proteomes" id="UP000198612">
    <property type="component" value="Unassembled WGS sequence"/>
</dbReference>
<evidence type="ECO:0000256" key="2">
    <source>
        <dbReference type="ARBA" id="ARBA00023239"/>
    </source>
</evidence>
<accession>A0A1I0CFF1</accession>
<dbReference type="CDD" id="cd03416">
    <property type="entry name" value="CbiX_SirB_N"/>
    <property type="match status" value="1"/>
</dbReference>
<keyword evidence="2" id="KW-0456">Lyase</keyword>
<proteinExistence type="predicted"/>
<dbReference type="InterPro" id="IPR002762">
    <property type="entry name" value="CbiX-like"/>
</dbReference>
<evidence type="ECO:0000313" key="5">
    <source>
        <dbReference type="Proteomes" id="UP000198612"/>
    </source>
</evidence>
<dbReference type="GO" id="GO:0046872">
    <property type="term" value="F:metal ion binding"/>
    <property type="evidence" value="ECO:0007669"/>
    <property type="project" value="UniProtKB-KW"/>
</dbReference>
<dbReference type="SUPFAM" id="SSF53800">
    <property type="entry name" value="Chelatase"/>
    <property type="match status" value="1"/>
</dbReference>
<dbReference type="EMBL" id="FOHG01000036">
    <property type="protein sequence ID" value="SET18324.1"/>
    <property type="molecule type" value="Genomic_DNA"/>
</dbReference>
<dbReference type="AlphaFoldDB" id="A0A1I0CFF1"/>
<evidence type="ECO:0000313" key="3">
    <source>
        <dbReference type="EMBL" id="SDF99906.1"/>
    </source>
</evidence>
<evidence type="ECO:0000256" key="1">
    <source>
        <dbReference type="ARBA" id="ARBA00022723"/>
    </source>
</evidence>
<dbReference type="RefSeq" id="WP_089720703.1">
    <property type="nucleotide sequence ID" value="NZ_FNBJ01000037.1"/>
</dbReference>
<sequence>MDSQKVLVVVSHGSKCQESKQEFKNFIQKLNEINSENKKRKEFESLSGMTEQVGKSDSSGSYVLIRGACLEFASPQLETVIEDLVKKGYEQFNIFPLFIFAGYHVREDIPQRLEKLKAEFEQLQYNVLPHPAAADDFAPYILNNVLNNKVKINPLNYFDRI</sequence>
<organism evidence="4 5">
    <name type="scientific">Halanaerobium congolense</name>
    <dbReference type="NCBI Taxonomy" id="54121"/>
    <lineage>
        <taxon>Bacteria</taxon>
        <taxon>Bacillati</taxon>
        <taxon>Bacillota</taxon>
        <taxon>Clostridia</taxon>
        <taxon>Halanaerobiales</taxon>
        <taxon>Halanaerobiaceae</taxon>
        <taxon>Halanaerobium</taxon>
    </lineage>
</organism>
<dbReference type="PANTHER" id="PTHR33542:SF3">
    <property type="entry name" value="SIROHYDROCHLORIN FERROCHELATASE, CHLOROPLASTIC"/>
    <property type="match status" value="1"/>
</dbReference>
<dbReference type="Gene3D" id="3.40.50.1400">
    <property type="match status" value="1"/>
</dbReference>
<dbReference type="PANTHER" id="PTHR33542">
    <property type="entry name" value="SIROHYDROCHLORIN FERROCHELATASE, CHLOROPLASTIC"/>
    <property type="match status" value="1"/>
</dbReference>